<dbReference type="InterPro" id="IPR001245">
    <property type="entry name" value="Ser-Thr/Tyr_kinase_cat_dom"/>
</dbReference>
<dbReference type="Proteomes" id="UP000022910">
    <property type="component" value="Unassembled WGS sequence"/>
</dbReference>
<dbReference type="AlphaFoldDB" id="A0A015ITI6"/>
<name>A0A015ITI6_RHIIW</name>
<dbReference type="InterPro" id="IPR051681">
    <property type="entry name" value="Ser/Thr_Kinases-Pseudokinases"/>
</dbReference>
<reference evidence="2 3" key="1">
    <citation type="submission" date="2014-02" db="EMBL/GenBank/DDBJ databases">
        <title>Single nucleus genome sequencing reveals high similarity among nuclei of an endomycorrhizal fungus.</title>
        <authorList>
            <person name="Lin K."/>
            <person name="Geurts R."/>
            <person name="Zhang Z."/>
            <person name="Limpens E."/>
            <person name="Saunders D.G."/>
            <person name="Mu D."/>
            <person name="Pang E."/>
            <person name="Cao H."/>
            <person name="Cha H."/>
            <person name="Lin T."/>
            <person name="Zhou Q."/>
            <person name="Shang Y."/>
            <person name="Li Y."/>
            <person name="Ivanov S."/>
            <person name="Sharma T."/>
            <person name="Velzen R.V."/>
            <person name="Ruijter N.D."/>
            <person name="Aanen D.K."/>
            <person name="Win J."/>
            <person name="Kamoun S."/>
            <person name="Bisseling T."/>
            <person name="Huang S."/>
        </authorList>
    </citation>
    <scope>NUCLEOTIDE SEQUENCE [LARGE SCALE GENOMIC DNA]</scope>
    <source>
        <strain evidence="3">DAOM197198w</strain>
    </source>
</reference>
<dbReference type="PANTHER" id="PTHR44329">
    <property type="entry name" value="SERINE/THREONINE-PROTEIN KINASE TNNI3K-RELATED"/>
    <property type="match status" value="1"/>
</dbReference>
<evidence type="ECO:0000313" key="3">
    <source>
        <dbReference type="Proteomes" id="UP000022910"/>
    </source>
</evidence>
<dbReference type="HOGENOM" id="CLU_000288_7_34_1"/>
<dbReference type="InterPro" id="IPR011009">
    <property type="entry name" value="Kinase-like_dom_sf"/>
</dbReference>
<proteinExistence type="predicted"/>
<dbReference type="GO" id="GO:0005524">
    <property type="term" value="F:ATP binding"/>
    <property type="evidence" value="ECO:0007669"/>
    <property type="project" value="InterPro"/>
</dbReference>
<gene>
    <name evidence="2" type="ORF">RirG_178940</name>
</gene>
<dbReference type="Pfam" id="PF07714">
    <property type="entry name" value="PK_Tyr_Ser-Thr"/>
    <property type="match status" value="1"/>
</dbReference>
<keyword evidence="3" id="KW-1185">Reference proteome</keyword>
<dbReference type="Gene3D" id="1.10.510.10">
    <property type="entry name" value="Transferase(Phosphotransferase) domain 1"/>
    <property type="match status" value="1"/>
</dbReference>
<evidence type="ECO:0000259" key="1">
    <source>
        <dbReference type="PROSITE" id="PS50011"/>
    </source>
</evidence>
<dbReference type="EMBL" id="JEMT01025895">
    <property type="protein sequence ID" value="EXX60547.1"/>
    <property type="molecule type" value="Genomic_DNA"/>
</dbReference>
<organism evidence="2 3">
    <name type="scientific">Rhizophagus irregularis (strain DAOM 197198w)</name>
    <name type="common">Glomus intraradices</name>
    <dbReference type="NCBI Taxonomy" id="1432141"/>
    <lineage>
        <taxon>Eukaryota</taxon>
        <taxon>Fungi</taxon>
        <taxon>Fungi incertae sedis</taxon>
        <taxon>Mucoromycota</taxon>
        <taxon>Glomeromycotina</taxon>
        <taxon>Glomeromycetes</taxon>
        <taxon>Glomerales</taxon>
        <taxon>Glomeraceae</taxon>
        <taxon>Rhizophagus</taxon>
    </lineage>
</organism>
<dbReference type="GO" id="GO:0004674">
    <property type="term" value="F:protein serine/threonine kinase activity"/>
    <property type="evidence" value="ECO:0007669"/>
    <property type="project" value="TreeGrafter"/>
</dbReference>
<dbReference type="SUPFAM" id="SSF56112">
    <property type="entry name" value="Protein kinase-like (PK-like)"/>
    <property type="match status" value="1"/>
</dbReference>
<feature type="domain" description="Protein kinase" evidence="1">
    <location>
        <begin position="137"/>
        <end position="407"/>
    </location>
</feature>
<sequence length="468" mass="54708">MTDIREDHVVWTAYNRAYTLDYTNCNNLDEEHELRIQTTLIDESLTEDEKSEVIKLLNKDYDWVNIRNNEGTIRICENCQDKCIAILYCEHCVRNYLKENFSNWTSGNNDINDLIRECQMKTLRPERIVEWIPYNNLQNVKYLTKGGYSEIYTAIWIGGSYEEWDSKENQLTRFGDQCVILKELENVESVNKRWFEESKSHLTISSKWADVVQCYGLTKDPSSGNYMLVMNKMEMDLRTYLKQNHNKLMWKERMQIAYNIIVGIDSIHKENAIHRDLHSGNILFEDSQNFRISDLGFCGPVDKPLNSVYGNLPYISPEVITGKKTTFASDIYSFGILMWEISSGQPPFINYEYNYDLAMNIVNGMRPKIIPGTPLEYKKLMEQCWNADSTKRPDADTLFGEIRNLLLKFQNNQDESRKQIISNQHQQLSNYYLSNSSDLMSKNCTSKIYQFENFPEPKNATEGSNVIL</sequence>
<protein>
    <submittedName>
        <fullName evidence="2">Cdc15p</fullName>
    </submittedName>
</protein>
<accession>A0A015ITI6</accession>
<dbReference type="InterPro" id="IPR000719">
    <property type="entry name" value="Prot_kinase_dom"/>
</dbReference>
<evidence type="ECO:0000313" key="2">
    <source>
        <dbReference type="EMBL" id="EXX60547.1"/>
    </source>
</evidence>
<comment type="caution">
    <text evidence="2">The sequence shown here is derived from an EMBL/GenBank/DDBJ whole genome shotgun (WGS) entry which is preliminary data.</text>
</comment>
<dbReference type="PROSITE" id="PS50011">
    <property type="entry name" value="PROTEIN_KINASE_DOM"/>
    <property type="match status" value="1"/>
</dbReference>